<feature type="binding site" evidence="6">
    <location>
        <position position="81"/>
    </location>
    <ligand>
        <name>S-adenosyl-L-methionine</name>
        <dbReference type="ChEBI" id="CHEBI:59789"/>
    </ligand>
</feature>
<dbReference type="PIRSF" id="PIRSF000410">
    <property type="entry name" value="CheR"/>
    <property type="match status" value="1"/>
</dbReference>
<dbReference type="AlphaFoldDB" id="A0A2A5JL32"/>
<feature type="binding site" evidence="6">
    <location>
        <position position="75"/>
    </location>
    <ligand>
        <name>S-adenosyl-L-methionine</name>
        <dbReference type="ChEBI" id="CHEBI:59789"/>
    </ligand>
</feature>
<organism evidence="8 9">
    <name type="scientific">Pseudoalteromonas piscicida</name>
    <dbReference type="NCBI Taxonomy" id="43662"/>
    <lineage>
        <taxon>Bacteria</taxon>
        <taxon>Pseudomonadati</taxon>
        <taxon>Pseudomonadota</taxon>
        <taxon>Gammaproteobacteria</taxon>
        <taxon>Alteromonadales</taxon>
        <taxon>Pseudoalteromonadaceae</taxon>
        <taxon>Pseudoalteromonas</taxon>
    </lineage>
</organism>
<evidence type="ECO:0000256" key="1">
    <source>
        <dbReference type="ARBA" id="ARBA00001541"/>
    </source>
</evidence>
<protein>
    <recommendedName>
        <fullName evidence="5">Chemotaxis protein methyltransferase</fullName>
        <ecNumber evidence="5">2.1.1.80</ecNumber>
    </recommendedName>
</protein>
<feature type="binding site" evidence="6">
    <location>
        <position position="119"/>
    </location>
    <ligand>
        <name>S-adenosyl-L-methionine</name>
        <dbReference type="ChEBI" id="CHEBI:59789"/>
    </ligand>
</feature>
<dbReference type="PROSITE" id="PS50123">
    <property type="entry name" value="CHER"/>
    <property type="match status" value="1"/>
</dbReference>
<dbReference type="InterPro" id="IPR029063">
    <property type="entry name" value="SAM-dependent_MTases_sf"/>
</dbReference>
<evidence type="ECO:0000256" key="4">
    <source>
        <dbReference type="ARBA" id="ARBA00022691"/>
    </source>
</evidence>
<keyword evidence="9" id="KW-1185">Reference proteome</keyword>
<dbReference type="Proteomes" id="UP000228621">
    <property type="component" value="Unassembled WGS sequence"/>
</dbReference>
<evidence type="ECO:0000313" key="8">
    <source>
        <dbReference type="EMBL" id="PCK29951.1"/>
    </source>
</evidence>
<dbReference type="Pfam" id="PF01739">
    <property type="entry name" value="CheR"/>
    <property type="match status" value="1"/>
</dbReference>
<comment type="caution">
    <text evidence="8">The sequence shown here is derived from an EMBL/GenBank/DDBJ whole genome shotgun (WGS) entry which is preliminary data.</text>
</comment>
<dbReference type="GO" id="GO:0032259">
    <property type="term" value="P:methylation"/>
    <property type="evidence" value="ECO:0007669"/>
    <property type="project" value="UniProtKB-KW"/>
</dbReference>
<dbReference type="InterPro" id="IPR022641">
    <property type="entry name" value="CheR_N"/>
</dbReference>
<dbReference type="EC" id="2.1.1.80" evidence="5"/>
<evidence type="ECO:0000313" key="9">
    <source>
        <dbReference type="Proteomes" id="UP000228621"/>
    </source>
</evidence>
<keyword evidence="4 5" id="KW-0949">S-adenosyl-L-methionine</keyword>
<feature type="domain" description="CheR-type methyltransferase" evidence="7">
    <location>
        <begin position="1"/>
        <end position="272"/>
    </location>
</feature>
<accession>A0A2A5JL32</accession>
<feature type="binding site" evidence="6">
    <location>
        <begin position="199"/>
        <end position="200"/>
    </location>
    <ligand>
        <name>S-adenosyl-L-methionine</name>
        <dbReference type="ChEBI" id="CHEBI:59789"/>
    </ligand>
</feature>
<dbReference type="GO" id="GO:0008983">
    <property type="term" value="F:protein-glutamate O-methyltransferase activity"/>
    <property type="evidence" value="ECO:0007669"/>
    <property type="project" value="UniProtKB-EC"/>
</dbReference>
<feature type="binding site" evidence="6">
    <location>
        <position position="77"/>
    </location>
    <ligand>
        <name>S-adenosyl-L-methionine</name>
        <dbReference type="ChEBI" id="CHEBI:59789"/>
    </ligand>
</feature>
<reference evidence="9" key="1">
    <citation type="journal article" date="2019" name="Genome Announc.">
        <title>Draft Genome Sequence of Pseudoalteromonas piscicida Strain 36Y ROTHPW, an Hypersaline Seawater Isolate from the South Coast of Sonora, Mexico.</title>
        <authorList>
            <person name="Sanchez-Diaz R."/>
            <person name="Molina-Garza Z.J."/>
            <person name="Cruz-Suarez L.E."/>
            <person name="Selvin J."/>
            <person name="Kiran G.S."/>
            <person name="Ibarra-Gamez J.C."/>
            <person name="Gomez-Gil B."/>
            <person name="Galaviz-Silva L."/>
        </authorList>
    </citation>
    <scope>NUCLEOTIDE SEQUENCE [LARGE SCALE GENOMIC DNA]</scope>
    <source>
        <strain evidence="9">36Y_RITHPW</strain>
    </source>
</reference>
<comment type="function">
    <text evidence="5">Methylation of the membrane-bound methyl-accepting chemotaxis proteins (MCP) to form gamma-glutamyl methyl ester residues in MCP.</text>
</comment>
<dbReference type="Gene3D" id="1.10.155.10">
    <property type="entry name" value="Chemotaxis receptor methyltransferase CheR, N-terminal domain"/>
    <property type="match status" value="1"/>
</dbReference>
<dbReference type="SUPFAM" id="SSF47757">
    <property type="entry name" value="Chemotaxis receptor methyltransferase CheR, N-terminal domain"/>
    <property type="match status" value="1"/>
</dbReference>
<dbReference type="RefSeq" id="WP_099643760.1">
    <property type="nucleotide sequence ID" value="NZ_JAQPZX010000034.1"/>
</dbReference>
<dbReference type="SUPFAM" id="SSF53335">
    <property type="entry name" value="S-adenosyl-L-methionine-dependent methyltransferases"/>
    <property type="match status" value="1"/>
</dbReference>
<dbReference type="OrthoDB" id="9816309at2"/>
<dbReference type="Pfam" id="PF03705">
    <property type="entry name" value="CheR_N"/>
    <property type="match status" value="1"/>
</dbReference>
<dbReference type="EMBL" id="NKHF01000100">
    <property type="protein sequence ID" value="PCK29951.1"/>
    <property type="molecule type" value="Genomic_DNA"/>
</dbReference>
<evidence type="ECO:0000256" key="6">
    <source>
        <dbReference type="PIRSR" id="PIRSR000410-1"/>
    </source>
</evidence>
<feature type="binding site" evidence="6">
    <location>
        <position position="143"/>
    </location>
    <ligand>
        <name>S-adenosyl-L-methionine</name>
        <dbReference type="ChEBI" id="CHEBI:59789"/>
    </ligand>
</feature>
<dbReference type="InterPro" id="IPR036804">
    <property type="entry name" value="CheR_N_sf"/>
</dbReference>
<dbReference type="CDD" id="cd02440">
    <property type="entry name" value="AdoMet_MTases"/>
    <property type="match status" value="1"/>
</dbReference>
<dbReference type="PRINTS" id="PR00996">
    <property type="entry name" value="CHERMTFRASE"/>
</dbReference>
<gene>
    <name evidence="8" type="ORF">CEX98_19955</name>
</gene>
<dbReference type="PANTHER" id="PTHR24422">
    <property type="entry name" value="CHEMOTAXIS PROTEIN METHYLTRANSFERASE"/>
    <property type="match status" value="1"/>
</dbReference>
<dbReference type="PANTHER" id="PTHR24422:SF19">
    <property type="entry name" value="CHEMOTAXIS PROTEIN METHYLTRANSFERASE"/>
    <property type="match status" value="1"/>
</dbReference>
<dbReference type="Gene3D" id="3.40.50.150">
    <property type="entry name" value="Vaccinia Virus protein VP39"/>
    <property type="match status" value="1"/>
</dbReference>
<evidence type="ECO:0000256" key="2">
    <source>
        <dbReference type="ARBA" id="ARBA00022603"/>
    </source>
</evidence>
<dbReference type="InterPro" id="IPR022642">
    <property type="entry name" value="CheR_C"/>
</dbReference>
<dbReference type="InterPro" id="IPR026024">
    <property type="entry name" value="Chemotaxis_MeTrfase_CheR"/>
</dbReference>
<name>A0A2A5JL32_PSEO7</name>
<evidence type="ECO:0000259" key="7">
    <source>
        <dbReference type="PROSITE" id="PS50123"/>
    </source>
</evidence>
<comment type="catalytic activity">
    <reaction evidence="1 5">
        <text>L-glutamyl-[protein] + S-adenosyl-L-methionine = [protein]-L-glutamate 5-O-methyl ester + S-adenosyl-L-homocysteine</text>
        <dbReference type="Rhea" id="RHEA:24452"/>
        <dbReference type="Rhea" id="RHEA-COMP:10208"/>
        <dbReference type="Rhea" id="RHEA-COMP:10311"/>
        <dbReference type="ChEBI" id="CHEBI:29973"/>
        <dbReference type="ChEBI" id="CHEBI:57856"/>
        <dbReference type="ChEBI" id="CHEBI:59789"/>
        <dbReference type="ChEBI" id="CHEBI:82795"/>
        <dbReference type="EC" id="2.1.1.80"/>
    </reaction>
</comment>
<sequence>MREFLLTDKDFSEISARVYDVCGIVLGPHKKEMVYSRLARRIRANGLHSFAEYLSFLEDNQDAEFSHFINAITTNLTSFFRENHHFEFLAKKIVPEIVARHKQDKRVRIWSAGCSTGEEPYSIAMTIASAFPSDWDIKVLATDLDSNVLSKASIGEYTANNVTGLDEEKLKKWFLRSADGALYRVKPKLQSFIHFKRLNLLEPWPMKGPFDVIFCRNVLIYFDKETKDKLFQQYHNLLVPNGYLLIGHSETMGKEHLEFKNLGKTIYQKGQLNERV</sequence>
<keyword evidence="2 5" id="KW-0489">Methyltransferase</keyword>
<evidence type="ECO:0000256" key="3">
    <source>
        <dbReference type="ARBA" id="ARBA00022679"/>
    </source>
</evidence>
<dbReference type="InterPro" id="IPR000780">
    <property type="entry name" value="CheR_MeTrfase"/>
</dbReference>
<dbReference type="SMART" id="SM00138">
    <property type="entry name" value="MeTrc"/>
    <property type="match status" value="1"/>
</dbReference>
<evidence type="ECO:0000256" key="5">
    <source>
        <dbReference type="PIRNR" id="PIRNR000410"/>
    </source>
</evidence>
<feature type="binding site" evidence="6">
    <location>
        <begin position="216"/>
        <end position="217"/>
    </location>
    <ligand>
        <name>S-adenosyl-L-methionine</name>
        <dbReference type="ChEBI" id="CHEBI:59789"/>
    </ligand>
</feature>
<proteinExistence type="predicted"/>
<keyword evidence="3 5" id="KW-0808">Transferase</keyword>
<dbReference type="InterPro" id="IPR050903">
    <property type="entry name" value="Bact_Chemotaxis_MeTrfase"/>
</dbReference>